<dbReference type="GO" id="GO:0046933">
    <property type="term" value="F:proton-transporting ATP synthase activity, rotational mechanism"/>
    <property type="evidence" value="ECO:0007669"/>
    <property type="project" value="UniProtKB-UniRule"/>
</dbReference>
<dbReference type="InterPro" id="IPR002699">
    <property type="entry name" value="V_ATPase_D"/>
</dbReference>
<dbReference type="Gene3D" id="1.10.287.3240">
    <property type="match status" value="1"/>
</dbReference>
<reference evidence="5 6" key="1">
    <citation type="submission" date="2016-10" db="EMBL/GenBank/DDBJ databases">
        <authorList>
            <person name="de Groot N.N."/>
        </authorList>
    </citation>
    <scope>NUCLEOTIDE SEQUENCE [LARGE SCALE GENOMIC DNA]</scope>
    <source>
        <strain evidence="5 6">DSM 2784</strain>
    </source>
</reference>
<dbReference type="OrthoDB" id="9781718at2"/>
<keyword evidence="3 4" id="KW-0406">Ion transport</keyword>
<gene>
    <name evidence="4" type="primary">atpD</name>
    <name evidence="5" type="ORF">SAMN03080599_02371</name>
</gene>
<evidence type="ECO:0000256" key="1">
    <source>
        <dbReference type="ARBA" id="ARBA00005850"/>
    </source>
</evidence>
<keyword evidence="4" id="KW-0375">Hydrogen ion transport</keyword>
<dbReference type="Pfam" id="PF01813">
    <property type="entry name" value="ATP-synt_D"/>
    <property type="match status" value="1"/>
</dbReference>
<dbReference type="STRING" id="1120920.SAMN03080599_02371"/>
<evidence type="ECO:0000256" key="2">
    <source>
        <dbReference type="ARBA" id="ARBA00022448"/>
    </source>
</evidence>
<dbReference type="Proteomes" id="UP000199208">
    <property type="component" value="Unassembled WGS sequence"/>
</dbReference>
<name>A0A1G5S3D1_9FIRM</name>
<dbReference type="GO" id="GO:0046961">
    <property type="term" value="F:proton-transporting ATPase activity, rotational mechanism"/>
    <property type="evidence" value="ECO:0007669"/>
    <property type="project" value="InterPro"/>
</dbReference>
<dbReference type="RefSeq" id="WP_092591756.1">
    <property type="nucleotide sequence ID" value="NZ_FMWL01000013.1"/>
</dbReference>
<dbReference type="HAMAP" id="MF_00271">
    <property type="entry name" value="ATP_synth_D_arch"/>
    <property type="match status" value="1"/>
</dbReference>
<keyword evidence="6" id="KW-1185">Reference proteome</keyword>
<sequence>MYSNIAPTKANLIRAKSMLAFSIRGYELLDRKRNVLIRDMMGMMNRANQVQIEIQKRFEEASEALKISNMLLGTQTIEEISISIPKDEEFELLSRSVMGVELPVVKNEPQPIDPSYGVFRTNSALDNAVEAYNDLRRKLYELAEIETSIYKLAMEIKKTQKRTNALDRIQIPRYRALVKAISETLEEKEREDFFRLKKVKKNTAK</sequence>
<evidence type="ECO:0000256" key="3">
    <source>
        <dbReference type="ARBA" id="ARBA00023065"/>
    </source>
</evidence>
<dbReference type="GO" id="GO:0042777">
    <property type="term" value="P:proton motive force-driven plasma membrane ATP synthesis"/>
    <property type="evidence" value="ECO:0007669"/>
    <property type="project" value="UniProtKB-UniRule"/>
</dbReference>
<comment type="function">
    <text evidence="4">Produces ATP from ADP in the presence of a proton gradient across the membrane.</text>
</comment>
<evidence type="ECO:0000313" key="6">
    <source>
        <dbReference type="Proteomes" id="UP000199208"/>
    </source>
</evidence>
<evidence type="ECO:0000256" key="4">
    <source>
        <dbReference type="HAMAP-Rule" id="MF_00271"/>
    </source>
</evidence>
<dbReference type="GO" id="GO:0005524">
    <property type="term" value="F:ATP binding"/>
    <property type="evidence" value="ECO:0007669"/>
    <property type="project" value="UniProtKB-UniRule"/>
</dbReference>
<evidence type="ECO:0000313" key="5">
    <source>
        <dbReference type="EMBL" id="SCZ80637.1"/>
    </source>
</evidence>
<dbReference type="NCBIfam" id="TIGR00309">
    <property type="entry name" value="V_ATPase_subD"/>
    <property type="match status" value="1"/>
</dbReference>
<keyword evidence="4" id="KW-0066">ATP synthesis</keyword>
<dbReference type="AlphaFoldDB" id="A0A1G5S3D1"/>
<comment type="similarity">
    <text evidence="1 4">Belongs to the V-ATPase D subunit family.</text>
</comment>
<organism evidence="5 6">
    <name type="scientific">Acidaminobacter hydrogenoformans DSM 2784</name>
    <dbReference type="NCBI Taxonomy" id="1120920"/>
    <lineage>
        <taxon>Bacteria</taxon>
        <taxon>Bacillati</taxon>
        <taxon>Bacillota</taxon>
        <taxon>Clostridia</taxon>
        <taxon>Peptostreptococcales</taxon>
        <taxon>Acidaminobacteraceae</taxon>
        <taxon>Acidaminobacter</taxon>
    </lineage>
</organism>
<proteinExistence type="inferred from homology"/>
<dbReference type="PANTHER" id="PTHR11671">
    <property type="entry name" value="V-TYPE ATP SYNTHASE SUBUNIT D"/>
    <property type="match status" value="1"/>
</dbReference>
<keyword evidence="2 4" id="KW-0813">Transport</keyword>
<accession>A0A1G5S3D1</accession>
<protein>
    <recommendedName>
        <fullName evidence="4">V-type ATP synthase subunit D</fullName>
    </recommendedName>
    <alternativeName>
        <fullName evidence="4">V-ATPase subunit D</fullName>
    </alternativeName>
</protein>
<dbReference type="EMBL" id="FMWL01000013">
    <property type="protein sequence ID" value="SCZ80637.1"/>
    <property type="molecule type" value="Genomic_DNA"/>
</dbReference>